<evidence type="ECO:0000259" key="2">
    <source>
        <dbReference type="SMART" id="SM00507"/>
    </source>
</evidence>
<sequence length="507" mass="53654">MFAALAELDEGLDAHSDRPLWALPEADLLAALDAAHVREQRAVAAKLALVREVDGRGLAARYGCTSTAVLLRERLRLPVQAGRRLVTTASLLDRAPEPVRAALDAGAITVEQALVIAETIADLPTDGGGDPDALRHEDSDRTHPGAEADDRAGAAADDRGGTVGAGAYPDRVDSGPTGAGVGPGLGDRGGIGATCGDAGPAAGTGGVGGRDVAADPGPAEVARRATDLLLGWAGQFDSGALRKLGTRVLAHVAPHLAEAAEERALRRAERRQHDRRDLTWSTRSDGSTWLTGRLDAETAALLHAAVDPLCRPHGLGDDRGPGQRRHDALAEVCRLTLATGRLPDNGGDRPQVVVTTRYDTLSGQLTAGTLDTGAPVGPATVRRLACDARLLPAVLGGAGQVLDVGRQRRLIDGPLRRALVLRDRGCAFPGCDRPARWCDAHHIRSWSRGGDTALHNAVLLCRFHHRTVHHTDWQVRLAADGHPEFLPPPWLDPARTPRRNPRPHLRI</sequence>
<feature type="domain" description="HNH nuclease" evidence="2">
    <location>
        <begin position="414"/>
        <end position="466"/>
    </location>
</feature>
<name>A0ABV8KMN9_9ACTN</name>
<dbReference type="CDD" id="cd00085">
    <property type="entry name" value="HNHc"/>
    <property type="match status" value="1"/>
</dbReference>
<feature type="region of interest" description="Disordered" evidence="1">
    <location>
        <begin position="488"/>
        <end position="507"/>
    </location>
</feature>
<dbReference type="Pfam" id="PF02720">
    <property type="entry name" value="DUF222"/>
    <property type="match status" value="1"/>
</dbReference>
<dbReference type="InterPro" id="IPR003615">
    <property type="entry name" value="HNH_nuc"/>
</dbReference>
<proteinExistence type="predicted"/>
<dbReference type="EMBL" id="JBHSBN010000009">
    <property type="protein sequence ID" value="MFC4107349.1"/>
    <property type="molecule type" value="Genomic_DNA"/>
</dbReference>
<feature type="region of interest" description="Disordered" evidence="1">
    <location>
        <begin position="122"/>
        <end position="185"/>
    </location>
</feature>
<evidence type="ECO:0000313" key="4">
    <source>
        <dbReference type="Proteomes" id="UP001595868"/>
    </source>
</evidence>
<organism evidence="3 4">
    <name type="scientific">Micromonospora zhanjiangensis</name>
    <dbReference type="NCBI Taxonomy" id="1522057"/>
    <lineage>
        <taxon>Bacteria</taxon>
        <taxon>Bacillati</taxon>
        <taxon>Actinomycetota</taxon>
        <taxon>Actinomycetes</taxon>
        <taxon>Micromonosporales</taxon>
        <taxon>Micromonosporaceae</taxon>
        <taxon>Micromonospora</taxon>
    </lineage>
</organism>
<accession>A0ABV8KMN9</accession>
<feature type="compositionally biased region" description="Basic and acidic residues" evidence="1">
    <location>
        <begin position="132"/>
        <end position="160"/>
    </location>
</feature>
<comment type="caution">
    <text evidence="3">The sequence shown here is derived from an EMBL/GenBank/DDBJ whole genome shotgun (WGS) entry which is preliminary data.</text>
</comment>
<feature type="compositionally biased region" description="Basic residues" evidence="1">
    <location>
        <begin position="496"/>
        <end position="507"/>
    </location>
</feature>
<dbReference type="InterPro" id="IPR003870">
    <property type="entry name" value="DUF222"/>
</dbReference>
<protein>
    <submittedName>
        <fullName evidence="3">DUF222 domain-containing protein</fullName>
    </submittedName>
</protein>
<dbReference type="Proteomes" id="UP001595868">
    <property type="component" value="Unassembled WGS sequence"/>
</dbReference>
<gene>
    <name evidence="3" type="ORF">ACFOX0_15630</name>
</gene>
<keyword evidence="4" id="KW-1185">Reference proteome</keyword>
<reference evidence="4" key="1">
    <citation type="journal article" date="2019" name="Int. J. Syst. Evol. Microbiol.">
        <title>The Global Catalogue of Microorganisms (GCM) 10K type strain sequencing project: providing services to taxonomists for standard genome sequencing and annotation.</title>
        <authorList>
            <consortium name="The Broad Institute Genomics Platform"/>
            <consortium name="The Broad Institute Genome Sequencing Center for Infectious Disease"/>
            <person name="Wu L."/>
            <person name="Ma J."/>
        </authorList>
    </citation>
    <scope>NUCLEOTIDE SEQUENCE [LARGE SCALE GENOMIC DNA]</scope>
    <source>
        <strain evidence="4">2902at01</strain>
    </source>
</reference>
<evidence type="ECO:0000313" key="3">
    <source>
        <dbReference type="EMBL" id="MFC4107349.1"/>
    </source>
</evidence>
<dbReference type="RefSeq" id="WP_377546147.1">
    <property type="nucleotide sequence ID" value="NZ_JBHSBN010000009.1"/>
</dbReference>
<evidence type="ECO:0000256" key="1">
    <source>
        <dbReference type="SAM" id="MobiDB-lite"/>
    </source>
</evidence>
<dbReference type="SMART" id="SM00507">
    <property type="entry name" value="HNHc"/>
    <property type="match status" value="1"/>
</dbReference>
<dbReference type="Gene3D" id="1.10.30.50">
    <property type="match status" value="1"/>
</dbReference>